<dbReference type="OrthoDB" id="9801753at2"/>
<dbReference type="STRING" id="1330330.IX53_09675"/>
<dbReference type="GO" id="GO:0005886">
    <property type="term" value="C:plasma membrane"/>
    <property type="evidence" value="ECO:0007669"/>
    <property type="project" value="UniProtKB-SubCell"/>
</dbReference>
<dbReference type="HAMAP" id="MF_00386">
    <property type="entry name" value="UPF0161_YidD"/>
    <property type="match status" value="1"/>
</dbReference>
<keyword evidence="4" id="KW-1185">Reference proteome</keyword>
<evidence type="ECO:0000313" key="4">
    <source>
        <dbReference type="Proteomes" id="UP000035159"/>
    </source>
</evidence>
<reference evidence="3 4" key="1">
    <citation type="submission" date="2015-04" db="EMBL/GenBank/DDBJ databases">
        <title>Complete Genome Sequence of Kosmotoga pacifica SLHLJ1.</title>
        <authorList>
            <person name="Jiang L.J."/>
            <person name="Shao Z.Z."/>
            <person name="Jebbar M."/>
        </authorList>
    </citation>
    <scope>NUCLEOTIDE SEQUENCE [LARGE SCALE GENOMIC DNA]</scope>
    <source>
        <strain evidence="3 4">SLHLJ1</strain>
    </source>
</reference>
<protein>
    <recommendedName>
        <fullName evidence="2">Putative membrane protein insertion efficiency factor</fullName>
    </recommendedName>
</protein>
<comment type="subcellular location">
    <subcellularLocation>
        <location evidence="2">Cell membrane</location>
        <topology evidence="2">Peripheral membrane protein</topology>
        <orientation evidence="2">Cytoplasmic side</orientation>
    </subcellularLocation>
</comment>
<dbReference type="Pfam" id="PF01809">
    <property type="entry name" value="YidD"/>
    <property type="match status" value="1"/>
</dbReference>
<evidence type="ECO:0000256" key="1">
    <source>
        <dbReference type="ARBA" id="ARBA00022475"/>
    </source>
</evidence>
<name>A0A0G2Z916_9BACT</name>
<dbReference type="PATRIC" id="fig|1330330.3.peg.1971"/>
<keyword evidence="2" id="KW-0472">Membrane</keyword>
<evidence type="ECO:0000313" key="3">
    <source>
        <dbReference type="EMBL" id="AKI98052.1"/>
    </source>
</evidence>
<proteinExistence type="inferred from homology"/>
<accession>A0A0G2Z916</accession>
<dbReference type="PANTHER" id="PTHR33383">
    <property type="entry name" value="MEMBRANE PROTEIN INSERTION EFFICIENCY FACTOR-RELATED"/>
    <property type="match status" value="1"/>
</dbReference>
<dbReference type="SMART" id="SM01234">
    <property type="entry name" value="Haemolytic"/>
    <property type="match status" value="1"/>
</dbReference>
<dbReference type="InterPro" id="IPR002696">
    <property type="entry name" value="Membr_insert_effic_factor_YidD"/>
</dbReference>
<organism evidence="3 4">
    <name type="scientific">Kosmotoga pacifica</name>
    <dbReference type="NCBI Taxonomy" id="1330330"/>
    <lineage>
        <taxon>Bacteria</taxon>
        <taxon>Thermotogati</taxon>
        <taxon>Thermotogota</taxon>
        <taxon>Thermotogae</taxon>
        <taxon>Kosmotogales</taxon>
        <taxon>Kosmotogaceae</taxon>
        <taxon>Kosmotoga</taxon>
    </lineage>
</organism>
<evidence type="ECO:0000256" key="2">
    <source>
        <dbReference type="HAMAP-Rule" id="MF_00386"/>
    </source>
</evidence>
<dbReference type="AlphaFoldDB" id="A0A0G2Z916"/>
<dbReference type="NCBIfam" id="TIGR00278">
    <property type="entry name" value="membrane protein insertion efficiency factor YidD"/>
    <property type="match status" value="1"/>
</dbReference>
<gene>
    <name evidence="3" type="ORF">IX53_09675</name>
</gene>
<dbReference type="EMBL" id="CP011232">
    <property type="protein sequence ID" value="AKI98052.1"/>
    <property type="molecule type" value="Genomic_DNA"/>
</dbReference>
<dbReference type="KEGG" id="kpf:IX53_09675"/>
<comment type="function">
    <text evidence="2">Could be involved in insertion of integral membrane proteins into the membrane.</text>
</comment>
<dbReference type="RefSeq" id="WP_047755187.1">
    <property type="nucleotide sequence ID" value="NZ_CAJUHA010000001.1"/>
</dbReference>
<keyword evidence="1 2" id="KW-1003">Cell membrane</keyword>
<dbReference type="Proteomes" id="UP000035159">
    <property type="component" value="Chromosome"/>
</dbReference>
<sequence>MGIAKKAALKSIEFYKKHISPLKPPSCRFTPTCSTYMYKSIEHFGLFRGLLLGTWRILRCNPFNPGGEDPVPEEFPISLSFPRRKKNEKVRY</sequence>
<dbReference type="PANTHER" id="PTHR33383:SF1">
    <property type="entry name" value="MEMBRANE PROTEIN INSERTION EFFICIENCY FACTOR-RELATED"/>
    <property type="match status" value="1"/>
</dbReference>
<comment type="similarity">
    <text evidence="2">Belongs to the UPF0161 family.</text>
</comment>